<keyword evidence="2" id="KW-1185">Reference proteome</keyword>
<accession>A0A8S1NU65</accession>
<name>A0A8S1NU65_9CILI</name>
<gene>
    <name evidence="1" type="ORF">PSON_ATCC_30995.1.T0640086</name>
</gene>
<evidence type="ECO:0000313" key="2">
    <source>
        <dbReference type="Proteomes" id="UP000692954"/>
    </source>
</evidence>
<dbReference type="Proteomes" id="UP000692954">
    <property type="component" value="Unassembled WGS sequence"/>
</dbReference>
<sequence length="241" mass="28689">MLLRDFQYEIRSLQIPSGITLTIFDHPNFEVQKHVFSQSEQCLKNAVFFAQMVFQKQQKFLETQKKEKNSEQEDQQAAKRASCNFRYKSEQFKIQMLKIKTDSKQQFKLGSYTSKSVNNQLISDFELAKLNRNREETVYQFFGSPNIPQNFYKYIFCLEVLLYEFILNFILANLMKQPHFLFNQKLINIQRFDFKIINQSSIPKGKQEILQKQIVKGLIYQLWPNENLISLQSTTMILSFQ</sequence>
<protein>
    <submittedName>
        <fullName evidence="1">Uncharacterized protein</fullName>
    </submittedName>
</protein>
<dbReference type="EMBL" id="CAJJDN010000064">
    <property type="protein sequence ID" value="CAD8095260.1"/>
    <property type="molecule type" value="Genomic_DNA"/>
</dbReference>
<dbReference type="AlphaFoldDB" id="A0A8S1NU65"/>
<organism evidence="1 2">
    <name type="scientific">Paramecium sonneborni</name>
    <dbReference type="NCBI Taxonomy" id="65129"/>
    <lineage>
        <taxon>Eukaryota</taxon>
        <taxon>Sar</taxon>
        <taxon>Alveolata</taxon>
        <taxon>Ciliophora</taxon>
        <taxon>Intramacronucleata</taxon>
        <taxon>Oligohymenophorea</taxon>
        <taxon>Peniculida</taxon>
        <taxon>Parameciidae</taxon>
        <taxon>Paramecium</taxon>
    </lineage>
</organism>
<reference evidence="1" key="1">
    <citation type="submission" date="2021-01" db="EMBL/GenBank/DDBJ databases">
        <authorList>
            <consortium name="Genoscope - CEA"/>
            <person name="William W."/>
        </authorList>
    </citation>
    <scope>NUCLEOTIDE SEQUENCE</scope>
</reference>
<comment type="caution">
    <text evidence="1">The sequence shown here is derived from an EMBL/GenBank/DDBJ whole genome shotgun (WGS) entry which is preliminary data.</text>
</comment>
<evidence type="ECO:0000313" key="1">
    <source>
        <dbReference type="EMBL" id="CAD8095260.1"/>
    </source>
</evidence>
<proteinExistence type="predicted"/>